<dbReference type="Pfam" id="PF01938">
    <property type="entry name" value="TRAM"/>
    <property type="match status" value="1"/>
</dbReference>
<dbReference type="GO" id="GO:0004518">
    <property type="term" value="F:nuclease activity"/>
    <property type="evidence" value="ECO:0007669"/>
    <property type="project" value="UniProtKB-KW"/>
</dbReference>
<evidence type="ECO:0000256" key="3">
    <source>
        <dbReference type="ARBA" id="ARBA00022801"/>
    </source>
</evidence>
<evidence type="ECO:0000313" key="8">
    <source>
        <dbReference type="Proteomes" id="UP000176336"/>
    </source>
</evidence>
<dbReference type="SUPFAM" id="SSF88723">
    <property type="entry name" value="PIN domain-like"/>
    <property type="match status" value="1"/>
</dbReference>
<dbReference type="AlphaFoldDB" id="A0A1F5IRY9"/>
<keyword evidence="2" id="KW-0540">Nuclease</keyword>
<dbReference type="EMBL" id="MFCR01000005">
    <property type="protein sequence ID" value="OGE19122.1"/>
    <property type="molecule type" value="Genomic_DNA"/>
</dbReference>
<evidence type="ECO:0000313" key="7">
    <source>
        <dbReference type="EMBL" id="OGE19122.1"/>
    </source>
</evidence>
<protein>
    <recommendedName>
        <fullName evidence="6">TRAM domain-containing protein</fullName>
    </recommendedName>
</protein>
<dbReference type="InterPro" id="IPR002792">
    <property type="entry name" value="TRAM_dom"/>
</dbReference>
<evidence type="ECO:0000256" key="5">
    <source>
        <dbReference type="SAM" id="Phobius"/>
    </source>
</evidence>
<dbReference type="PANTHER" id="PTHR11603:SF147">
    <property type="entry name" value="MEMBRANE PROTEIN"/>
    <property type="match status" value="1"/>
</dbReference>
<dbReference type="GO" id="GO:0016787">
    <property type="term" value="F:hydrolase activity"/>
    <property type="evidence" value="ECO:0007669"/>
    <property type="project" value="UniProtKB-KW"/>
</dbReference>
<sequence length="301" mass="32362">MSVKIVLRLILALIFAVSAAIFSQLIPPLPGGVSFTIRALLTLAAGGIGFVVFPEIARSVRVITITTFNFVVHRVSSEVSNQVVKLTKFNTPFSQPIPQVGSVAITRPLILDTSAIIDGRILDIAKTGFLSGLALVPNFVLTELQQVADSGDSLKRARGRRGFEIVEELKKVKEIKLEVWDKEQNGKQVDDKVINLAKALHGKIITTDFNLNKLASISNIGVLNVNDLANAVKSMSLPGESMEIKIVHLGKDSSQGVGYLPDGTMVVVAAGADKIGQTINIEVTKNIQTPAGRMVFAKELD</sequence>
<keyword evidence="4" id="KW-0460">Magnesium</keyword>
<evidence type="ECO:0000259" key="6">
    <source>
        <dbReference type="PROSITE" id="PS50926"/>
    </source>
</evidence>
<keyword evidence="3" id="KW-0378">Hydrolase</keyword>
<dbReference type="Gene3D" id="3.40.50.1010">
    <property type="entry name" value="5'-nuclease"/>
    <property type="match status" value="1"/>
</dbReference>
<keyword evidence="5" id="KW-0472">Membrane</keyword>
<organism evidence="7 8">
    <name type="scientific">Candidatus Daviesbacteria bacterium RIFCSPHIGHO2_01_FULL_41_23</name>
    <dbReference type="NCBI Taxonomy" id="1797764"/>
    <lineage>
        <taxon>Bacteria</taxon>
        <taxon>Candidatus Daviesiibacteriota</taxon>
    </lineage>
</organism>
<proteinExistence type="predicted"/>
<comment type="caution">
    <text evidence="7">The sequence shown here is derived from an EMBL/GenBank/DDBJ whole genome shotgun (WGS) entry which is preliminary data.</text>
</comment>
<evidence type="ECO:0000256" key="4">
    <source>
        <dbReference type="ARBA" id="ARBA00022842"/>
    </source>
</evidence>
<dbReference type="SMART" id="SM00670">
    <property type="entry name" value="PINc"/>
    <property type="match status" value="1"/>
</dbReference>
<feature type="transmembrane region" description="Helical" evidence="5">
    <location>
        <begin position="35"/>
        <end position="53"/>
    </location>
</feature>
<keyword evidence="5" id="KW-0812">Transmembrane</keyword>
<evidence type="ECO:0000256" key="1">
    <source>
        <dbReference type="ARBA" id="ARBA00001946"/>
    </source>
</evidence>
<keyword evidence="5" id="KW-1133">Transmembrane helix</keyword>
<accession>A0A1F5IRY9</accession>
<dbReference type="PROSITE" id="PS50926">
    <property type="entry name" value="TRAM"/>
    <property type="match status" value="1"/>
</dbReference>
<name>A0A1F5IRY9_9BACT</name>
<dbReference type="PANTHER" id="PTHR11603">
    <property type="entry name" value="AAA FAMILY ATPASE"/>
    <property type="match status" value="1"/>
</dbReference>
<dbReference type="InterPro" id="IPR052041">
    <property type="entry name" value="Nucleic_acid_metab_PIN/TRAM"/>
</dbReference>
<dbReference type="CDD" id="cd09877">
    <property type="entry name" value="PIN_YacL-like"/>
    <property type="match status" value="1"/>
</dbReference>
<comment type="cofactor">
    <cofactor evidence="1">
        <name>Mg(2+)</name>
        <dbReference type="ChEBI" id="CHEBI:18420"/>
    </cofactor>
</comment>
<reference evidence="7 8" key="1">
    <citation type="journal article" date="2016" name="Nat. Commun.">
        <title>Thousands of microbial genomes shed light on interconnected biogeochemical processes in an aquifer system.</title>
        <authorList>
            <person name="Anantharaman K."/>
            <person name="Brown C.T."/>
            <person name="Hug L.A."/>
            <person name="Sharon I."/>
            <person name="Castelle C.J."/>
            <person name="Probst A.J."/>
            <person name="Thomas B.C."/>
            <person name="Singh A."/>
            <person name="Wilkins M.J."/>
            <person name="Karaoz U."/>
            <person name="Brodie E.L."/>
            <person name="Williams K.H."/>
            <person name="Hubbard S.S."/>
            <person name="Banfield J.F."/>
        </authorList>
    </citation>
    <scope>NUCLEOTIDE SEQUENCE [LARGE SCALE GENOMIC DNA]</scope>
</reference>
<feature type="domain" description="TRAM" evidence="6">
    <location>
        <begin position="235"/>
        <end position="301"/>
    </location>
</feature>
<gene>
    <name evidence="7" type="ORF">A2871_01360</name>
</gene>
<dbReference type="InterPro" id="IPR002716">
    <property type="entry name" value="PIN_dom"/>
</dbReference>
<dbReference type="InterPro" id="IPR029060">
    <property type="entry name" value="PIN-like_dom_sf"/>
</dbReference>
<dbReference type="Proteomes" id="UP000176336">
    <property type="component" value="Unassembled WGS sequence"/>
</dbReference>
<evidence type="ECO:0000256" key="2">
    <source>
        <dbReference type="ARBA" id="ARBA00022722"/>
    </source>
</evidence>